<dbReference type="GO" id="GO:0016740">
    <property type="term" value="F:transferase activity"/>
    <property type="evidence" value="ECO:0007669"/>
    <property type="project" value="UniProtKB-KW"/>
</dbReference>
<dbReference type="SUPFAM" id="SSF53756">
    <property type="entry name" value="UDP-Glycosyltransferase/glycogen phosphorylase"/>
    <property type="match status" value="1"/>
</dbReference>
<gene>
    <name evidence="2" type="ORF">DBP89_00300</name>
</gene>
<proteinExistence type="predicted"/>
<dbReference type="PANTHER" id="PTHR12526">
    <property type="entry name" value="GLYCOSYLTRANSFERASE"/>
    <property type="match status" value="1"/>
</dbReference>
<evidence type="ECO:0000313" key="3">
    <source>
        <dbReference type="Proteomes" id="UP000244552"/>
    </source>
</evidence>
<evidence type="ECO:0000313" key="2">
    <source>
        <dbReference type="EMBL" id="PTR98605.1"/>
    </source>
</evidence>
<dbReference type="Proteomes" id="UP000244552">
    <property type="component" value="Unassembled WGS sequence"/>
</dbReference>
<organism evidence="2 3">
    <name type="scientific">Ligilactobacillus salivarius</name>
    <dbReference type="NCBI Taxonomy" id="1624"/>
    <lineage>
        <taxon>Bacteria</taxon>
        <taxon>Bacillati</taxon>
        <taxon>Bacillota</taxon>
        <taxon>Bacilli</taxon>
        <taxon>Lactobacillales</taxon>
        <taxon>Lactobacillaceae</taxon>
        <taxon>Ligilactobacillus</taxon>
    </lineage>
</organism>
<comment type="caution">
    <text evidence="2">The sequence shown here is derived from an EMBL/GenBank/DDBJ whole genome shotgun (WGS) entry which is preliminary data.</text>
</comment>
<dbReference type="EMBL" id="QAGV01000001">
    <property type="protein sequence ID" value="PTR98605.1"/>
    <property type="molecule type" value="Genomic_DNA"/>
</dbReference>
<sequence length="386" mass="44101">MNKQIKILFCLHYANLNNGAVRSLVDIIENIVKRDGVTVYVVYPTRRDTAIDYLENLGVKTIYLPFAYKLNYTENSKRESFKYMVKKFLSWFILFKLRSVVKKEKINVIYSNTIVIDYGFILSKMTGLPHIWHIREFGKEDHGFSLRGGEKALYRKLNKSKGIIYISKAIEKKYSPHIRKEILQEVIYNDISGDFINKKTNFNTNPNNLLKATIVGMIQEGKGQLIAVKAVEKANKLGAKIELHICGEKSEAYYNEINSYVKDHRLSDQVYFDGFKTKMNEYRSDMDIGIVASRSEAFGRVTIEGMLSNLAMIGADSAGTSELIADNVTGLLYKNGDIDELAEKLVYLYKDRQKMKELAINGFDFAKKFTKGNAADKIYNVITKLG</sequence>
<reference evidence="2 3" key="1">
    <citation type="journal article" date="2018" name="Genome Announc.">
        <title>Fifty-Six Draft Genome Sequences of 10 Lactobacillus Species from 22 Commercial Dietary Supplements.</title>
        <authorList>
            <person name="Gangiredla J."/>
            <person name="Barnaba T.J."/>
            <person name="Mammel M.K."/>
            <person name="Lacher D.W."/>
            <person name="Elkins C.A."/>
            <person name="Lampel K.A."/>
            <person name="Whitehouse C.A."/>
            <person name="Tartera C."/>
        </authorList>
    </citation>
    <scope>NUCLEOTIDE SEQUENCE [LARGE SCALE GENOMIC DNA]</scope>
    <source>
        <strain evidence="2 3">DS11_12</strain>
    </source>
</reference>
<dbReference type="RefSeq" id="WP_003700369.1">
    <property type="nucleotide sequence ID" value="NZ_CBCRTQ010000001.1"/>
</dbReference>
<dbReference type="CDD" id="cd03801">
    <property type="entry name" value="GT4_PimA-like"/>
    <property type="match status" value="1"/>
</dbReference>
<name>A0ABD6XHN6_9LACO</name>
<feature type="domain" description="Glycosyl transferase family 1" evidence="1">
    <location>
        <begin position="204"/>
        <end position="362"/>
    </location>
</feature>
<keyword evidence="2" id="KW-0808">Transferase</keyword>
<dbReference type="PANTHER" id="PTHR12526:SF627">
    <property type="entry name" value="D-RHAMNOSYLTRANSFERASE WBPZ"/>
    <property type="match status" value="1"/>
</dbReference>
<dbReference type="InterPro" id="IPR001296">
    <property type="entry name" value="Glyco_trans_1"/>
</dbReference>
<dbReference type="AlphaFoldDB" id="A0ABD6XHN6"/>
<protein>
    <submittedName>
        <fullName evidence="2">Glycosyl transferase</fullName>
    </submittedName>
</protein>
<accession>A0ABD6XHN6</accession>
<dbReference type="Gene3D" id="3.40.50.2000">
    <property type="entry name" value="Glycogen Phosphorylase B"/>
    <property type="match status" value="2"/>
</dbReference>
<dbReference type="Pfam" id="PF00534">
    <property type="entry name" value="Glycos_transf_1"/>
    <property type="match status" value="1"/>
</dbReference>
<evidence type="ECO:0000259" key="1">
    <source>
        <dbReference type="Pfam" id="PF00534"/>
    </source>
</evidence>